<name>X1FS83_9ZZZZ</name>
<proteinExistence type="predicted"/>
<sequence>MALEFICSNEIVMSKKIEIPEGANYYKLKSGKIKFFCINSSSKEMKEIPIRAKMMVFIEYSKRTYWIDYGEPSF</sequence>
<protein>
    <submittedName>
        <fullName evidence="1">Uncharacterized protein</fullName>
    </submittedName>
</protein>
<dbReference type="EMBL" id="BARU01010342">
    <property type="protein sequence ID" value="GAH32224.1"/>
    <property type="molecule type" value="Genomic_DNA"/>
</dbReference>
<dbReference type="AlphaFoldDB" id="X1FS83"/>
<comment type="caution">
    <text evidence="1">The sequence shown here is derived from an EMBL/GenBank/DDBJ whole genome shotgun (WGS) entry which is preliminary data.</text>
</comment>
<feature type="non-terminal residue" evidence="1">
    <location>
        <position position="74"/>
    </location>
</feature>
<organism evidence="1">
    <name type="scientific">marine sediment metagenome</name>
    <dbReference type="NCBI Taxonomy" id="412755"/>
    <lineage>
        <taxon>unclassified sequences</taxon>
        <taxon>metagenomes</taxon>
        <taxon>ecological metagenomes</taxon>
    </lineage>
</organism>
<evidence type="ECO:0000313" key="1">
    <source>
        <dbReference type="EMBL" id="GAH32224.1"/>
    </source>
</evidence>
<reference evidence="1" key="1">
    <citation type="journal article" date="2014" name="Front. Microbiol.">
        <title>High frequency of phylogenetically diverse reductive dehalogenase-homologous genes in deep subseafloor sedimentary metagenomes.</title>
        <authorList>
            <person name="Kawai M."/>
            <person name="Futagami T."/>
            <person name="Toyoda A."/>
            <person name="Takaki Y."/>
            <person name="Nishi S."/>
            <person name="Hori S."/>
            <person name="Arai W."/>
            <person name="Tsubouchi T."/>
            <person name="Morono Y."/>
            <person name="Uchiyama I."/>
            <person name="Ito T."/>
            <person name="Fujiyama A."/>
            <person name="Inagaki F."/>
            <person name="Takami H."/>
        </authorList>
    </citation>
    <scope>NUCLEOTIDE SEQUENCE</scope>
    <source>
        <strain evidence="1">Expedition CK06-06</strain>
    </source>
</reference>
<gene>
    <name evidence="1" type="ORF">S03H2_19744</name>
</gene>
<accession>X1FS83</accession>